<comment type="caution">
    <text evidence="2">The sequence shown here is derived from an EMBL/GenBank/DDBJ whole genome shotgun (WGS) entry which is preliminary data.</text>
</comment>
<dbReference type="InterPro" id="IPR050266">
    <property type="entry name" value="AB_hydrolase_sf"/>
</dbReference>
<dbReference type="Proteomes" id="UP001306508">
    <property type="component" value="Unassembled WGS sequence"/>
</dbReference>
<dbReference type="EMBL" id="JAWIZZ010000048">
    <property type="protein sequence ID" value="KAK5779016.1"/>
    <property type="molecule type" value="Genomic_DNA"/>
</dbReference>
<proteinExistence type="predicted"/>
<dbReference type="GO" id="GO:0046464">
    <property type="term" value="P:acylglycerol catabolic process"/>
    <property type="evidence" value="ECO:0007669"/>
    <property type="project" value="TreeGrafter"/>
</dbReference>
<evidence type="ECO:0000259" key="1">
    <source>
        <dbReference type="Pfam" id="PF00561"/>
    </source>
</evidence>
<dbReference type="AlphaFoldDB" id="A0AAN7W1B3"/>
<accession>A0AAN7W1B3</accession>
<dbReference type="Pfam" id="PF00561">
    <property type="entry name" value="Abhydrolase_1"/>
    <property type="match status" value="1"/>
</dbReference>
<gene>
    <name evidence="2" type="ORF">RI543_003636</name>
</gene>
<protein>
    <recommendedName>
        <fullName evidence="1">AB hydrolase-1 domain-containing protein</fullName>
    </recommendedName>
</protein>
<name>A0AAN7W1B3_9SACH</name>
<evidence type="ECO:0000313" key="2">
    <source>
        <dbReference type="EMBL" id="KAK5779016.1"/>
    </source>
</evidence>
<evidence type="ECO:0000313" key="3">
    <source>
        <dbReference type="Proteomes" id="UP001306508"/>
    </source>
</evidence>
<dbReference type="PANTHER" id="PTHR43798:SF5">
    <property type="entry name" value="MONOACYLGLYCEROL LIPASE ABHD6"/>
    <property type="match status" value="1"/>
</dbReference>
<sequence length="379" mass="43960">MTFNIDEDDAIKKATDLKGEPISKCSLNDIVHKFEMIPNNKLAGTLLNTDNADHFKLNFINQHQEFIYLNTSKKVRICHNLSKISPTTEKNVIYIYLHGLGGSLDQFLPLLKLTELYHIPFLAIDLFGFGQSDELDQYNMIYIVEKLHDILIKILTRFQINSKLINLSLIGHSAGCYLSLHFLTKYISQWSITNVILLAPPSPNVKHLDKTKILTQAFLKFLYNVPSLFTFYREWFDQSKGLHSSGINKFFHQLDSKEEEDHREDSNDNLSSRYLRLFQFYNNIQIKSRTLIGYLLGWEPLDWKQINEIIKKFNIKITIFCGELDTITDANECAVKTKESFITLSNKQQVELNTIPNCSHNITFDAPKQICKLFADKFF</sequence>
<feature type="domain" description="AB hydrolase-1" evidence="1">
    <location>
        <begin position="95"/>
        <end position="367"/>
    </location>
</feature>
<dbReference type="SUPFAM" id="SSF53474">
    <property type="entry name" value="alpha/beta-Hydrolases"/>
    <property type="match status" value="1"/>
</dbReference>
<dbReference type="Gene3D" id="3.40.50.1820">
    <property type="entry name" value="alpha/beta hydrolase"/>
    <property type="match status" value="1"/>
</dbReference>
<dbReference type="InterPro" id="IPR000073">
    <property type="entry name" value="AB_hydrolase_1"/>
</dbReference>
<dbReference type="GO" id="GO:0016020">
    <property type="term" value="C:membrane"/>
    <property type="evidence" value="ECO:0007669"/>
    <property type="project" value="TreeGrafter"/>
</dbReference>
<reference evidence="3" key="1">
    <citation type="submission" date="2023-07" db="EMBL/GenBank/DDBJ databases">
        <title>A draft genome of Kazachstania heterogenica Y-27499.</title>
        <authorList>
            <person name="Donic C."/>
            <person name="Kralova J.S."/>
            <person name="Fidel L."/>
            <person name="Ben-Dor S."/>
            <person name="Jung S."/>
        </authorList>
    </citation>
    <scope>NUCLEOTIDE SEQUENCE [LARGE SCALE GENOMIC DNA]</scope>
    <source>
        <strain evidence="3">Y27499</strain>
    </source>
</reference>
<dbReference type="GO" id="GO:0047372">
    <property type="term" value="F:monoacylglycerol lipase activity"/>
    <property type="evidence" value="ECO:0007669"/>
    <property type="project" value="TreeGrafter"/>
</dbReference>
<keyword evidence="3" id="KW-1185">Reference proteome</keyword>
<dbReference type="InterPro" id="IPR029058">
    <property type="entry name" value="AB_hydrolase_fold"/>
</dbReference>
<dbReference type="PANTHER" id="PTHR43798">
    <property type="entry name" value="MONOACYLGLYCEROL LIPASE"/>
    <property type="match status" value="1"/>
</dbReference>
<organism evidence="2 3">
    <name type="scientific">Arxiozyma heterogenica</name>
    <dbReference type="NCBI Taxonomy" id="278026"/>
    <lineage>
        <taxon>Eukaryota</taxon>
        <taxon>Fungi</taxon>
        <taxon>Dikarya</taxon>
        <taxon>Ascomycota</taxon>
        <taxon>Saccharomycotina</taxon>
        <taxon>Saccharomycetes</taxon>
        <taxon>Saccharomycetales</taxon>
        <taxon>Saccharomycetaceae</taxon>
        <taxon>Arxiozyma</taxon>
    </lineage>
</organism>